<dbReference type="InterPro" id="IPR017972">
    <property type="entry name" value="Cyt_P450_CS"/>
</dbReference>
<keyword evidence="2 7" id="KW-0349">Heme</keyword>
<evidence type="ECO:0000256" key="8">
    <source>
        <dbReference type="RuleBase" id="RU000461"/>
    </source>
</evidence>
<dbReference type="Proteomes" id="UP001372338">
    <property type="component" value="Unassembled WGS sequence"/>
</dbReference>
<dbReference type="CDD" id="cd11073">
    <property type="entry name" value="CYP76-like"/>
    <property type="match status" value="1"/>
</dbReference>
<dbReference type="InterPro" id="IPR002401">
    <property type="entry name" value="Cyt_P450_E_grp-I"/>
</dbReference>
<feature type="chain" id="PRO_5043040951" description="Cytochrome P450" evidence="9">
    <location>
        <begin position="24"/>
        <end position="503"/>
    </location>
</feature>
<accession>A0AAN9I118</accession>
<evidence type="ECO:0000256" key="2">
    <source>
        <dbReference type="ARBA" id="ARBA00022617"/>
    </source>
</evidence>
<dbReference type="AlphaFoldDB" id="A0AAN9I118"/>
<comment type="cofactor">
    <cofactor evidence="7">
        <name>heme</name>
        <dbReference type="ChEBI" id="CHEBI:30413"/>
    </cofactor>
</comment>
<sequence length="503" mass="56480">MELESCMMMIFLFTCIVVLAIHALLERTNNNKKFPPGPSPLPIIGNLLEMGQKPHKSLANLAKIHGPIMSLKLGQLTTIVISSSDIAKEVLQTHDQSFSNRTIPDAGSALNHKDYSLTFMPISPRWRLLRKICNGQLFSNKTLDGSQDLRQNKIQELLTHIHHCSIKCEAVDIGSLAFKTTINLLSNAIFSVDLLHSTGTAGEYKELATKIMIEFGKPNLSDLFPILKLLDPQGIRKRTADYTSKVMDIFKGLINQRLKMREGKGFDNMEVNDMLNTLLNISQENNSQNMDQIQIEHLILTLFVAGTDTITSTIEWGMAELLHNPEVMWKAKQELKQTVGIGNQVKETEIGRLPYLKAIIKEIFRLHPPTPLLIPRKAEKNVEIRGHVIPKGAQVLINVWAIGRDSSIWDNPNLFLPERFLGLDIDVKGQNFELAPFGGGRRICPGLPLAMRTIPLMLGSLINSFDWKLEGDMKSEDIDMDDKFGITIAKAQPLRLVPIKINY</sequence>
<feature type="signal peptide" evidence="9">
    <location>
        <begin position="1"/>
        <end position="23"/>
    </location>
</feature>
<dbReference type="InterPro" id="IPR001128">
    <property type="entry name" value="Cyt_P450"/>
</dbReference>
<reference evidence="10 11" key="1">
    <citation type="submission" date="2024-01" db="EMBL/GenBank/DDBJ databases">
        <title>The genomes of 5 underutilized Papilionoideae crops provide insights into root nodulation and disease resistanc.</title>
        <authorList>
            <person name="Yuan L."/>
        </authorList>
    </citation>
    <scope>NUCLEOTIDE SEQUENCE [LARGE SCALE GENOMIC DNA]</scope>
    <source>
        <strain evidence="10">ZHUSHIDOU_FW_LH</strain>
        <tissue evidence="10">Leaf</tissue>
    </source>
</reference>
<proteinExistence type="inferred from homology"/>
<name>A0AAN9I118_CROPI</name>
<keyword evidence="9" id="KW-0732">Signal</keyword>
<dbReference type="InterPro" id="IPR036396">
    <property type="entry name" value="Cyt_P450_sf"/>
</dbReference>
<evidence type="ECO:0000256" key="9">
    <source>
        <dbReference type="SAM" id="SignalP"/>
    </source>
</evidence>
<dbReference type="Pfam" id="PF00067">
    <property type="entry name" value="p450"/>
    <property type="match status" value="1"/>
</dbReference>
<keyword evidence="11" id="KW-1185">Reference proteome</keyword>
<keyword evidence="6 8" id="KW-0503">Monooxygenase</keyword>
<dbReference type="GO" id="GO:0020037">
    <property type="term" value="F:heme binding"/>
    <property type="evidence" value="ECO:0007669"/>
    <property type="project" value="InterPro"/>
</dbReference>
<protein>
    <recommendedName>
        <fullName evidence="12">Cytochrome P450</fullName>
    </recommendedName>
</protein>
<dbReference type="GO" id="GO:0004497">
    <property type="term" value="F:monooxygenase activity"/>
    <property type="evidence" value="ECO:0007669"/>
    <property type="project" value="UniProtKB-KW"/>
</dbReference>
<dbReference type="PANTHER" id="PTHR47950:SF4">
    <property type="entry name" value="GERANIOL 8-HYDROXYLASE-LIKE"/>
    <property type="match status" value="1"/>
</dbReference>
<evidence type="ECO:0000313" key="11">
    <source>
        <dbReference type="Proteomes" id="UP001372338"/>
    </source>
</evidence>
<dbReference type="Gene3D" id="1.10.630.10">
    <property type="entry name" value="Cytochrome P450"/>
    <property type="match status" value="1"/>
</dbReference>
<feature type="binding site" description="axial binding residue" evidence="7">
    <location>
        <position position="444"/>
    </location>
    <ligand>
        <name>heme</name>
        <dbReference type="ChEBI" id="CHEBI:30413"/>
    </ligand>
    <ligandPart>
        <name>Fe</name>
        <dbReference type="ChEBI" id="CHEBI:18248"/>
    </ligandPart>
</feature>
<comment type="similarity">
    <text evidence="1 8">Belongs to the cytochrome P450 family.</text>
</comment>
<organism evidence="10 11">
    <name type="scientific">Crotalaria pallida</name>
    <name type="common">Smooth rattlebox</name>
    <name type="synonym">Crotalaria striata</name>
    <dbReference type="NCBI Taxonomy" id="3830"/>
    <lineage>
        <taxon>Eukaryota</taxon>
        <taxon>Viridiplantae</taxon>
        <taxon>Streptophyta</taxon>
        <taxon>Embryophyta</taxon>
        <taxon>Tracheophyta</taxon>
        <taxon>Spermatophyta</taxon>
        <taxon>Magnoliopsida</taxon>
        <taxon>eudicotyledons</taxon>
        <taxon>Gunneridae</taxon>
        <taxon>Pentapetalae</taxon>
        <taxon>rosids</taxon>
        <taxon>fabids</taxon>
        <taxon>Fabales</taxon>
        <taxon>Fabaceae</taxon>
        <taxon>Papilionoideae</taxon>
        <taxon>50 kb inversion clade</taxon>
        <taxon>genistoids sensu lato</taxon>
        <taxon>core genistoids</taxon>
        <taxon>Crotalarieae</taxon>
        <taxon>Crotalaria</taxon>
    </lineage>
</organism>
<dbReference type="SUPFAM" id="SSF48264">
    <property type="entry name" value="Cytochrome P450"/>
    <property type="match status" value="1"/>
</dbReference>
<dbReference type="PROSITE" id="PS00086">
    <property type="entry name" value="CYTOCHROME_P450"/>
    <property type="match status" value="1"/>
</dbReference>
<dbReference type="GO" id="GO:0016705">
    <property type="term" value="F:oxidoreductase activity, acting on paired donors, with incorporation or reduction of molecular oxygen"/>
    <property type="evidence" value="ECO:0007669"/>
    <property type="project" value="InterPro"/>
</dbReference>
<keyword evidence="5 7" id="KW-0408">Iron</keyword>
<evidence type="ECO:0000256" key="3">
    <source>
        <dbReference type="ARBA" id="ARBA00022723"/>
    </source>
</evidence>
<evidence type="ECO:0008006" key="12">
    <source>
        <dbReference type="Google" id="ProtNLM"/>
    </source>
</evidence>
<keyword evidence="3 7" id="KW-0479">Metal-binding</keyword>
<evidence type="ECO:0000256" key="4">
    <source>
        <dbReference type="ARBA" id="ARBA00023002"/>
    </source>
</evidence>
<evidence type="ECO:0000256" key="6">
    <source>
        <dbReference type="ARBA" id="ARBA00023033"/>
    </source>
</evidence>
<evidence type="ECO:0000256" key="1">
    <source>
        <dbReference type="ARBA" id="ARBA00010617"/>
    </source>
</evidence>
<dbReference type="PRINTS" id="PR00463">
    <property type="entry name" value="EP450I"/>
</dbReference>
<evidence type="ECO:0000256" key="7">
    <source>
        <dbReference type="PIRSR" id="PIRSR602401-1"/>
    </source>
</evidence>
<comment type="caution">
    <text evidence="10">The sequence shown here is derived from an EMBL/GenBank/DDBJ whole genome shotgun (WGS) entry which is preliminary data.</text>
</comment>
<keyword evidence="4 8" id="KW-0560">Oxidoreductase</keyword>
<evidence type="ECO:0000256" key="5">
    <source>
        <dbReference type="ARBA" id="ARBA00023004"/>
    </source>
</evidence>
<dbReference type="PANTHER" id="PTHR47950">
    <property type="entry name" value="CYTOCHROME P450, FAMILY 76, SUBFAMILY C, POLYPEPTIDE 5-RELATED"/>
    <property type="match status" value="1"/>
</dbReference>
<evidence type="ECO:0000313" key="10">
    <source>
        <dbReference type="EMBL" id="KAK7261772.1"/>
    </source>
</evidence>
<gene>
    <name evidence="10" type="ORF">RIF29_28091</name>
</gene>
<dbReference type="FunFam" id="1.10.630.10:FF:000007">
    <property type="entry name" value="Cytochrome P450 76C4"/>
    <property type="match status" value="1"/>
</dbReference>
<dbReference type="PRINTS" id="PR00385">
    <property type="entry name" value="P450"/>
</dbReference>
<dbReference type="GO" id="GO:0005506">
    <property type="term" value="F:iron ion binding"/>
    <property type="evidence" value="ECO:0007669"/>
    <property type="project" value="InterPro"/>
</dbReference>
<dbReference type="EMBL" id="JAYWIO010000005">
    <property type="protein sequence ID" value="KAK7261772.1"/>
    <property type="molecule type" value="Genomic_DNA"/>
</dbReference>